<geneLocation type="plasmid" evidence="6 7">
    <name>unnamed8</name>
</geneLocation>
<dbReference type="Pfam" id="PF14246">
    <property type="entry name" value="TetR_C_7"/>
    <property type="match status" value="1"/>
</dbReference>
<feature type="DNA-binding region" description="H-T-H motif" evidence="4">
    <location>
        <begin position="29"/>
        <end position="48"/>
    </location>
</feature>
<evidence type="ECO:0000256" key="2">
    <source>
        <dbReference type="ARBA" id="ARBA00023125"/>
    </source>
</evidence>
<gene>
    <name evidence="6" type="ORF">MUN86_30265</name>
</gene>
<sequence>MAKRGVELRNQMIHAAKAVFLEVGFERASMDRIAEHANTTKRTLYAHFISKENLFLAVFDLVLELQLDHLKEPADYATDTEQALVLFCAHFLETILSSKPLRLCRLGITEAERFPQGSVRLHEALFETAQARIALFLESRLTIETGVSQQLAQLLLGQLLYPRYTRALFGLVEPTASWSDDLGASPVIDVTPIRNTIVSIIPVLK</sequence>
<dbReference type="PRINTS" id="PR00455">
    <property type="entry name" value="HTHTETR"/>
</dbReference>
<protein>
    <submittedName>
        <fullName evidence="6">TetR/AcrR family transcriptional regulator</fullName>
    </submittedName>
</protein>
<evidence type="ECO:0000256" key="4">
    <source>
        <dbReference type="PROSITE-ProRule" id="PRU00335"/>
    </source>
</evidence>
<keyword evidence="1" id="KW-0805">Transcription regulation</keyword>
<evidence type="ECO:0000256" key="3">
    <source>
        <dbReference type="ARBA" id="ARBA00023163"/>
    </source>
</evidence>
<dbReference type="EMBL" id="CP095069">
    <property type="protein sequence ID" value="UOQ69866.1"/>
    <property type="molecule type" value="Genomic_DNA"/>
</dbReference>
<dbReference type="Pfam" id="PF00440">
    <property type="entry name" value="TetR_N"/>
    <property type="match status" value="1"/>
</dbReference>
<dbReference type="PANTHER" id="PTHR30055:SF234">
    <property type="entry name" value="HTH-TYPE TRANSCRIPTIONAL REGULATOR BETI"/>
    <property type="match status" value="1"/>
</dbReference>
<dbReference type="InterPro" id="IPR009057">
    <property type="entry name" value="Homeodomain-like_sf"/>
</dbReference>
<keyword evidence="6" id="KW-0614">Plasmid</keyword>
<keyword evidence="3" id="KW-0804">Transcription</keyword>
<keyword evidence="7" id="KW-1185">Reference proteome</keyword>
<proteinExistence type="predicted"/>
<dbReference type="Proteomes" id="UP000830401">
    <property type="component" value="Plasmid unnamed8"/>
</dbReference>
<keyword evidence="2 4" id="KW-0238">DNA-binding</keyword>
<dbReference type="RefSeq" id="WP_245127715.1">
    <property type="nucleotide sequence ID" value="NZ_CP095069.1"/>
</dbReference>
<evidence type="ECO:0000259" key="5">
    <source>
        <dbReference type="PROSITE" id="PS50977"/>
    </source>
</evidence>
<dbReference type="Gene3D" id="1.10.357.10">
    <property type="entry name" value="Tetracycline Repressor, domain 2"/>
    <property type="match status" value="1"/>
</dbReference>
<dbReference type="InterPro" id="IPR039536">
    <property type="entry name" value="TetR_C_Proteobacteria"/>
</dbReference>
<dbReference type="PANTHER" id="PTHR30055">
    <property type="entry name" value="HTH-TYPE TRANSCRIPTIONAL REGULATOR RUTR"/>
    <property type="match status" value="1"/>
</dbReference>
<feature type="domain" description="HTH tetR-type" evidence="5">
    <location>
        <begin position="6"/>
        <end position="66"/>
    </location>
</feature>
<reference evidence="6" key="1">
    <citation type="submission" date="2022-04" db="EMBL/GenBank/DDBJ databases">
        <title>Hymenobacter sp. isolated from the air.</title>
        <authorList>
            <person name="Won M."/>
            <person name="Lee C.-M."/>
            <person name="Woen H.-Y."/>
            <person name="Kwon S.-W."/>
        </authorList>
    </citation>
    <scope>NUCLEOTIDE SEQUENCE</scope>
    <source>
        <strain evidence="6">5420S-77</strain>
        <plasmid evidence="6">unnamed8</plasmid>
    </source>
</reference>
<accession>A0ABY4GGA6</accession>
<dbReference type="PROSITE" id="PS50977">
    <property type="entry name" value="HTH_TETR_2"/>
    <property type="match status" value="1"/>
</dbReference>
<organism evidence="6 7">
    <name type="scientific">Hymenobacter volaticus</name>
    <dbReference type="NCBI Taxonomy" id="2932254"/>
    <lineage>
        <taxon>Bacteria</taxon>
        <taxon>Pseudomonadati</taxon>
        <taxon>Bacteroidota</taxon>
        <taxon>Cytophagia</taxon>
        <taxon>Cytophagales</taxon>
        <taxon>Hymenobacteraceae</taxon>
        <taxon>Hymenobacter</taxon>
    </lineage>
</organism>
<name>A0ABY4GGA6_9BACT</name>
<evidence type="ECO:0000313" key="7">
    <source>
        <dbReference type="Proteomes" id="UP000830401"/>
    </source>
</evidence>
<dbReference type="InterPro" id="IPR050109">
    <property type="entry name" value="HTH-type_TetR-like_transc_reg"/>
</dbReference>
<dbReference type="InterPro" id="IPR001647">
    <property type="entry name" value="HTH_TetR"/>
</dbReference>
<evidence type="ECO:0000256" key="1">
    <source>
        <dbReference type="ARBA" id="ARBA00023015"/>
    </source>
</evidence>
<dbReference type="SUPFAM" id="SSF46689">
    <property type="entry name" value="Homeodomain-like"/>
    <property type="match status" value="1"/>
</dbReference>
<evidence type="ECO:0000313" key="6">
    <source>
        <dbReference type="EMBL" id="UOQ69866.1"/>
    </source>
</evidence>